<evidence type="ECO:0000313" key="1">
    <source>
        <dbReference type="EMBL" id="TDF97838.1"/>
    </source>
</evidence>
<organism evidence="1 2">
    <name type="scientific">Arthrobacter terricola</name>
    <dbReference type="NCBI Taxonomy" id="2547396"/>
    <lineage>
        <taxon>Bacteria</taxon>
        <taxon>Bacillati</taxon>
        <taxon>Actinomycetota</taxon>
        <taxon>Actinomycetes</taxon>
        <taxon>Micrococcales</taxon>
        <taxon>Micrococcaceae</taxon>
        <taxon>Arthrobacter</taxon>
    </lineage>
</organism>
<reference evidence="1 2" key="1">
    <citation type="submission" date="2019-03" db="EMBL/GenBank/DDBJ databases">
        <title>Whole genome sequence of Arthrobacter sp JH1-1.</title>
        <authorList>
            <person name="Trinh H.N."/>
        </authorList>
    </citation>
    <scope>NUCLEOTIDE SEQUENCE [LARGE SCALE GENOMIC DNA]</scope>
    <source>
        <strain evidence="1 2">JH1-1</strain>
    </source>
</reference>
<gene>
    <name evidence="1" type="ORF">E1809_07465</name>
</gene>
<dbReference type="Proteomes" id="UP000295511">
    <property type="component" value="Unassembled WGS sequence"/>
</dbReference>
<protein>
    <submittedName>
        <fullName evidence="1">Uncharacterized protein</fullName>
    </submittedName>
</protein>
<keyword evidence="2" id="KW-1185">Reference proteome</keyword>
<name>A0A4R5KS41_9MICC</name>
<sequence length="165" mass="18046">MREYKGARPRPPSLTYGAMQIRPYTVDWKYGVHTERLDQSGNFPSPFGVSGRAPSQITLSDSLAPEYLQISIFDGPLAGIDPLSAPDRTFICTPTDHSVCTTSAENNTVMVRLPSDALPGSGNVVLSVSAEYLAEPELHAERFVNTVSWVLALDITQEAQMKECD</sequence>
<proteinExistence type="predicted"/>
<accession>A0A4R5KS41</accession>
<dbReference type="EMBL" id="SMRU01000007">
    <property type="protein sequence ID" value="TDF97838.1"/>
    <property type="molecule type" value="Genomic_DNA"/>
</dbReference>
<dbReference type="AlphaFoldDB" id="A0A4R5KS41"/>
<comment type="caution">
    <text evidence="1">The sequence shown here is derived from an EMBL/GenBank/DDBJ whole genome shotgun (WGS) entry which is preliminary data.</text>
</comment>
<evidence type="ECO:0000313" key="2">
    <source>
        <dbReference type="Proteomes" id="UP000295511"/>
    </source>
</evidence>